<accession>H0XNX7</accession>
<evidence type="ECO:0000313" key="6">
    <source>
        <dbReference type="Proteomes" id="UP000005225"/>
    </source>
</evidence>
<evidence type="ECO:0000256" key="1">
    <source>
        <dbReference type="ARBA" id="ARBA00004613"/>
    </source>
</evidence>
<protein>
    <recommendedName>
        <fullName evidence="7">ZP domain-containing protein</fullName>
    </recommendedName>
</protein>
<comment type="similarity">
    <text evidence="2">Belongs to the PLAC1 family.</text>
</comment>
<keyword evidence="3" id="KW-0964">Secreted</keyword>
<evidence type="ECO:0000256" key="2">
    <source>
        <dbReference type="ARBA" id="ARBA00010071"/>
    </source>
</evidence>
<dbReference type="PANTHER" id="PTHR14380">
    <property type="entry name" value="PLACENTA-SPECIFIC PROTEIN 1"/>
    <property type="match status" value="1"/>
</dbReference>
<reference evidence="5" key="2">
    <citation type="submission" date="2025-08" db="UniProtKB">
        <authorList>
            <consortium name="Ensembl"/>
        </authorList>
    </citation>
    <scope>IDENTIFICATION</scope>
</reference>
<dbReference type="GO" id="GO:0005576">
    <property type="term" value="C:extracellular region"/>
    <property type="evidence" value="ECO:0007669"/>
    <property type="project" value="UniProtKB-SubCell"/>
</dbReference>
<comment type="subcellular location">
    <subcellularLocation>
        <location evidence="1">Secreted</location>
    </subcellularLocation>
</comment>
<dbReference type="GeneTree" id="ENSGT00530000064049"/>
<dbReference type="AlphaFoldDB" id="H0XNX7"/>
<keyword evidence="6" id="KW-1185">Reference proteome</keyword>
<dbReference type="Ensembl" id="ENSOGAT00000032921.1">
    <property type="protein sequence ID" value="ENSOGAP00000017818.1"/>
    <property type="gene ID" value="ENSOGAG00000032529.1"/>
</dbReference>
<dbReference type="InParanoid" id="H0XNX7"/>
<keyword evidence="4" id="KW-0732">Signal</keyword>
<organism evidence="5 6">
    <name type="scientific">Otolemur garnettii</name>
    <name type="common">Small-eared galago</name>
    <name type="synonym">Garnett's greater bushbaby</name>
    <dbReference type="NCBI Taxonomy" id="30611"/>
    <lineage>
        <taxon>Eukaryota</taxon>
        <taxon>Metazoa</taxon>
        <taxon>Chordata</taxon>
        <taxon>Craniata</taxon>
        <taxon>Vertebrata</taxon>
        <taxon>Euteleostomi</taxon>
        <taxon>Mammalia</taxon>
        <taxon>Eutheria</taxon>
        <taxon>Euarchontoglires</taxon>
        <taxon>Primates</taxon>
        <taxon>Strepsirrhini</taxon>
        <taxon>Lorisiformes</taxon>
        <taxon>Galagidae</taxon>
        <taxon>Otolemur</taxon>
    </lineage>
</organism>
<name>H0XNX7_OTOGA</name>
<dbReference type="PANTHER" id="PTHR14380:SF3">
    <property type="entry name" value="OOCYTE-SECRETED PROTEIN 1"/>
    <property type="match status" value="1"/>
</dbReference>
<evidence type="ECO:0000256" key="4">
    <source>
        <dbReference type="ARBA" id="ARBA00022729"/>
    </source>
</evidence>
<evidence type="ECO:0000313" key="5">
    <source>
        <dbReference type="Ensembl" id="ENSOGAP00000017818.1"/>
    </source>
</evidence>
<dbReference type="InterPro" id="IPR033222">
    <property type="entry name" value="PLAC1_fam"/>
</dbReference>
<dbReference type="OMA" id="WICVRIK"/>
<sequence length="163" mass="18685">MSPGPQVRAQVLPILGLRWVFSPRWFSALEVQCTNVWICVRIKPTIFPSIYAEPFELFLGNDCPVTDTHPEFYEFLYGPSECGIISHVFQNFIMFVTKIRYFPNRGLMEAEMPVRCVMHKGVCGWHLSHETKGRIHLENEDMEVASAMQSGKNVNVTFPCVSK</sequence>
<dbReference type="eggNOG" id="ENOG502T3UK">
    <property type="taxonomic scope" value="Eukaryota"/>
</dbReference>
<dbReference type="STRING" id="30611.ENSOGAP00000017818"/>
<dbReference type="HOGENOM" id="CLU_117245_0_0_1"/>
<dbReference type="Proteomes" id="UP000005225">
    <property type="component" value="Unassembled WGS sequence"/>
</dbReference>
<reference evidence="6" key="1">
    <citation type="submission" date="2011-03" db="EMBL/GenBank/DDBJ databases">
        <title>Version 3 of the genome sequence of Otolemur garnettii (Bushbaby).</title>
        <authorList>
            <consortium name="The Broad Institute Genome Sequencing Platform"/>
            <person name="Di Palma F."/>
            <person name="Johnson J."/>
            <person name="Lander E.S."/>
            <person name="Lindblad-Toh K."/>
            <person name="Jaffe D.B."/>
            <person name="Gnerre S."/>
            <person name="MacCallum I."/>
            <person name="Przybylski D."/>
            <person name="Ribeiro F.J."/>
            <person name="Burton J.N."/>
            <person name="Walker B.J."/>
            <person name="Sharpe T."/>
            <person name="Hall G."/>
        </authorList>
    </citation>
    <scope>NUCLEOTIDE SEQUENCE [LARGE SCALE GENOMIC DNA]</scope>
</reference>
<dbReference type="EMBL" id="AAQR03172247">
    <property type="status" value="NOT_ANNOTATED_CDS"/>
    <property type="molecule type" value="Genomic_DNA"/>
</dbReference>
<dbReference type="Gene3D" id="2.60.40.3210">
    <property type="entry name" value="Zona pellucida, ZP-N domain"/>
    <property type="match status" value="1"/>
</dbReference>
<evidence type="ECO:0000256" key="3">
    <source>
        <dbReference type="ARBA" id="ARBA00022525"/>
    </source>
</evidence>
<evidence type="ECO:0008006" key="7">
    <source>
        <dbReference type="Google" id="ProtNLM"/>
    </source>
</evidence>
<reference evidence="5" key="3">
    <citation type="submission" date="2025-09" db="UniProtKB">
        <authorList>
            <consortium name="Ensembl"/>
        </authorList>
    </citation>
    <scope>IDENTIFICATION</scope>
</reference>
<proteinExistence type="inferred from homology"/>